<evidence type="ECO:0008006" key="4">
    <source>
        <dbReference type="Google" id="ProtNLM"/>
    </source>
</evidence>
<reference evidence="2" key="1">
    <citation type="submission" date="2020-08" db="EMBL/GenBank/DDBJ databases">
        <title>Genomic Encyclopedia of Type Strains, Phase IV (KMG-IV): sequencing the most valuable type-strain genomes for metagenomic binning, comparative biology and taxonomic classification.</title>
        <authorList>
            <person name="Goeker M."/>
        </authorList>
    </citation>
    <scope>NUCLEOTIDE SEQUENCE [LARGE SCALE GENOMIC DNA]</scope>
    <source>
        <strain evidence="2">DSM 105040</strain>
    </source>
</reference>
<name>A0A840CAL7_9RHOB</name>
<feature type="transmembrane region" description="Helical" evidence="1">
    <location>
        <begin position="133"/>
        <end position="151"/>
    </location>
</feature>
<dbReference type="PANTHER" id="PTHR38592:SF3">
    <property type="entry name" value="BLL4819 PROTEIN"/>
    <property type="match status" value="1"/>
</dbReference>
<feature type="transmembrane region" description="Helical" evidence="1">
    <location>
        <begin position="324"/>
        <end position="350"/>
    </location>
</feature>
<evidence type="ECO:0000313" key="2">
    <source>
        <dbReference type="EMBL" id="MBB4023041.1"/>
    </source>
</evidence>
<proteinExistence type="predicted"/>
<feature type="transmembrane region" description="Helical" evidence="1">
    <location>
        <begin position="362"/>
        <end position="381"/>
    </location>
</feature>
<feature type="transmembrane region" description="Helical" evidence="1">
    <location>
        <begin position="281"/>
        <end position="303"/>
    </location>
</feature>
<feature type="transmembrane region" description="Helical" evidence="1">
    <location>
        <begin position="238"/>
        <end position="258"/>
    </location>
</feature>
<comment type="caution">
    <text evidence="2">The sequence shown here is derived from an EMBL/GenBank/DDBJ whole genome shotgun (WGS) entry which is preliminary data.</text>
</comment>
<accession>A0A840CAL7</accession>
<evidence type="ECO:0000256" key="1">
    <source>
        <dbReference type="SAM" id="Phobius"/>
    </source>
</evidence>
<feature type="transmembrane region" description="Helical" evidence="1">
    <location>
        <begin position="12"/>
        <end position="31"/>
    </location>
</feature>
<keyword evidence="3" id="KW-1185">Reference proteome</keyword>
<dbReference type="RefSeq" id="WP_054539323.1">
    <property type="nucleotide sequence ID" value="NZ_JACIEQ010000004.1"/>
</dbReference>
<sequence length="397" mass="44754">MRIAIFDGFRGFFLLFMMIIHANVELHAILGKLNHHYFGWVEDAQGFVFISGFVVGLVYGNRLLKRGFASCKSAIWRRIRTIYTHQATLIVIFLAAALLLAAFGLFPAILAPYRAEPVGFTTASLALISGSKHMGILPMYIWFMMLTPFILEAFRRNYAGFVLALSALLWFLAQTGLIEVVVQTGELALAGLGHPIRLGIFFNVFGWQVLFVGGLYLGLHSAAGTLDLSFLKNRQWQLVFCLTLGAFFFLGIYDRVVFHELLGHAFSEAVFAHTDRGNFSLIYPIAFIVDLFIVTWLVVAGEESRVRLFQKMSAFVQWLFTRRFLVFLGQHSLHVFSAHVLVVYVLAIVVEYYPPGPVWREVLIVLTPIPLYLAAWGHARLQRKTTAKAQRVPASQS</sequence>
<evidence type="ECO:0000313" key="3">
    <source>
        <dbReference type="Proteomes" id="UP000585681"/>
    </source>
</evidence>
<keyword evidence="1" id="KW-1133">Transmembrane helix</keyword>
<organism evidence="2 3">
    <name type="scientific">Actibacterium naphthalenivorans</name>
    <dbReference type="NCBI Taxonomy" id="1614693"/>
    <lineage>
        <taxon>Bacteria</taxon>
        <taxon>Pseudomonadati</taxon>
        <taxon>Pseudomonadota</taxon>
        <taxon>Alphaproteobacteria</taxon>
        <taxon>Rhodobacterales</taxon>
        <taxon>Roseobacteraceae</taxon>
        <taxon>Actibacterium</taxon>
    </lineage>
</organism>
<feature type="transmembrane region" description="Helical" evidence="1">
    <location>
        <begin position="198"/>
        <end position="217"/>
    </location>
</feature>
<dbReference type="InterPro" id="IPR014550">
    <property type="entry name" value="UCP028704_OpgC"/>
</dbReference>
<dbReference type="AlphaFoldDB" id="A0A840CAL7"/>
<feature type="transmembrane region" description="Helical" evidence="1">
    <location>
        <begin position="158"/>
        <end position="178"/>
    </location>
</feature>
<dbReference type="Proteomes" id="UP000585681">
    <property type="component" value="Unassembled WGS sequence"/>
</dbReference>
<keyword evidence="1" id="KW-0472">Membrane</keyword>
<keyword evidence="1" id="KW-0812">Transmembrane</keyword>
<feature type="transmembrane region" description="Helical" evidence="1">
    <location>
        <begin position="37"/>
        <end position="59"/>
    </location>
</feature>
<dbReference type="PANTHER" id="PTHR38592">
    <property type="entry name" value="BLL4819 PROTEIN"/>
    <property type="match status" value="1"/>
</dbReference>
<protein>
    <recommendedName>
        <fullName evidence="4">OpgC protein</fullName>
    </recommendedName>
</protein>
<feature type="transmembrane region" description="Helical" evidence="1">
    <location>
        <begin position="87"/>
        <end position="113"/>
    </location>
</feature>
<dbReference type="Pfam" id="PF10129">
    <property type="entry name" value="OpgC_C"/>
    <property type="match status" value="1"/>
</dbReference>
<dbReference type="EMBL" id="JACIEQ010000004">
    <property type="protein sequence ID" value="MBB4023041.1"/>
    <property type="molecule type" value="Genomic_DNA"/>
</dbReference>
<gene>
    <name evidence="2" type="ORF">GGR17_002863</name>
</gene>
<dbReference type="PIRSF" id="PIRSF028704">
    <property type="entry name" value="UPC028704"/>
    <property type="match status" value="1"/>
</dbReference>